<evidence type="ECO:0000259" key="1">
    <source>
        <dbReference type="Pfam" id="PF09825"/>
    </source>
</evidence>
<proteinExistence type="predicted"/>
<dbReference type="Proteomes" id="UP000586305">
    <property type="component" value="Unassembled WGS sequence"/>
</dbReference>
<dbReference type="AlphaFoldDB" id="A0A849VES1"/>
<dbReference type="InterPro" id="IPR019197">
    <property type="entry name" value="Biotin-prot_ligase_N"/>
</dbReference>
<dbReference type="RefSeq" id="WP_171625272.1">
    <property type="nucleotide sequence ID" value="NZ_JABBPG010000002.1"/>
</dbReference>
<accession>A0A849VES1</accession>
<dbReference type="SUPFAM" id="SSF52317">
    <property type="entry name" value="Class I glutamine amidotransferase-like"/>
    <property type="match status" value="1"/>
</dbReference>
<evidence type="ECO:0000313" key="3">
    <source>
        <dbReference type="Proteomes" id="UP000586305"/>
    </source>
</evidence>
<feature type="domain" description="Biotin-protein ligase N-terminal" evidence="1">
    <location>
        <begin position="20"/>
        <end position="104"/>
    </location>
</feature>
<keyword evidence="3" id="KW-1185">Reference proteome</keyword>
<dbReference type="EMBL" id="JABBPG010000002">
    <property type="protein sequence ID" value="NOU50201.1"/>
    <property type="molecule type" value="Genomic_DNA"/>
</dbReference>
<comment type="caution">
    <text evidence="2">The sequence shown here is derived from an EMBL/GenBank/DDBJ whole genome shotgun (WGS) entry which is preliminary data.</text>
</comment>
<name>A0A849VES1_9GAMM</name>
<sequence length="275" mass="30841">MNSITVAIFDVNKAGILAGTQNKSARILHTLLQNQRNIKTIIVTGKMIRQNKLKDVDVFVVPGGGVVLYQQWVLGLYGRKIIRDFVRNGGGYFGICSGAFLATNARFGWLSLVDVKLHDMKHQNRGGGLINVKLNTDRARAVFSPKWTQRVTHPVLYWQGPLMLIPENDELTQAKHKQGFGTINEIASFGTVIKAEDAEDENIRFPEYFSDEHMTNHTACISTTFGKGRVFLSSPHLEHSSETQGMIPEIIRWTAREKALHVQSELRVTMGVIIQ</sequence>
<evidence type="ECO:0000313" key="2">
    <source>
        <dbReference type="EMBL" id="NOU50201.1"/>
    </source>
</evidence>
<gene>
    <name evidence="2" type="ORF">HG263_06550</name>
</gene>
<dbReference type="InterPro" id="IPR029062">
    <property type="entry name" value="Class_I_gatase-like"/>
</dbReference>
<organism evidence="2 3">
    <name type="scientific">Pseudoalteromonas caenipelagi</name>
    <dbReference type="NCBI Taxonomy" id="2726988"/>
    <lineage>
        <taxon>Bacteria</taxon>
        <taxon>Pseudomonadati</taxon>
        <taxon>Pseudomonadota</taxon>
        <taxon>Gammaproteobacteria</taxon>
        <taxon>Alteromonadales</taxon>
        <taxon>Pseudoalteromonadaceae</taxon>
        <taxon>Pseudoalteromonas</taxon>
    </lineage>
</organism>
<dbReference type="Pfam" id="PF09825">
    <property type="entry name" value="BPL_N"/>
    <property type="match status" value="1"/>
</dbReference>
<reference evidence="2 3" key="1">
    <citation type="submission" date="2020-04" db="EMBL/GenBank/DDBJ databases">
        <title>Pseudoalteromonas caenipelagi sp. nov., isolated from a tidal flat.</title>
        <authorList>
            <person name="Park S."/>
            <person name="Yoon J.-H."/>
        </authorList>
    </citation>
    <scope>NUCLEOTIDE SEQUENCE [LARGE SCALE GENOMIC DNA]</scope>
    <source>
        <strain evidence="2 3">JBTF-M23</strain>
    </source>
</reference>
<protein>
    <recommendedName>
        <fullName evidence="1">Biotin-protein ligase N-terminal domain-containing protein</fullName>
    </recommendedName>
</protein>
<dbReference type="InterPro" id="IPR015834">
    <property type="entry name" value="UCP016642"/>
</dbReference>
<dbReference type="PIRSF" id="PIRSF016642">
    <property type="entry name" value="UCP016642"/>
    <property type="match status" value="1"/>
</dbReference>